<evidence type="ECO:0000256" key="1">
    <source>
        <dbReference type="ARBA" id="ARBA00022475"/>
    </source>
</evidence>
<dbReference type="Proteomes" id="UP000593567">
    <property type="component" value="Unassembled WGS sequence"/>
</dbReference>
<evidence type="ECO:0000256" key="5">
    <source>
        <dbReference type="ARBA" id="ARBA00023211"/>
    </source>
</evidence>
<reference evidence="7" key="1">
    <citation type="submission" date="2020-06" db="EMBL/GenBank/DDBJ databases">
        <title>Draft genome of Bugula neritina, a colonial animal packing powerful symbionts and potential medicines.</title>
        <authorList>
            <person name="Rayko M."/>
        </authorList>
    </citation>
    <scope>NUCLEOTIDE SEQUENCE [LARGE SCALE GENOMIC DNA]</scope>
    <source>
        <strain evidence="7">Kwan_BN1</strain>
    </source>
</reference>
<dbReference type="AlphaFoldDB" id="A0A7J7JIL0"/>
<dbReference type="OrthoDB" id="9974421at2759"/>
<evidence type="ECO:0000313" key="8">
    <source>
        <dbReference type="Proteomes" id="UP000593567"/>
    </source>
</evidence>
<dbReference type="InterPro" id="IPR029052">
    <property type="entry name" value="Metallo-depent_PP-like"/>
</dbReference>
<protein>
    <recommendedName>
        <fullName evidence="6">Calcineurin-like phosphoesterase domain-containing protein</fullName>
    </recommendedName>
</protein>
<accession>A0A7J7JIL0</accession>
<dbReference type="PANTHER" id="PTHR34990">
    <property type="entry name" value="UDP-2,3-DIACYLGLUCOSAMINE HYDROLASE-RELATED"/>
    <property type="match status" value="1"/>
</dbReference>
<dbReference type="Pfam" id="PF00149">
    <property type="entry name" value="Metallophos"/>
    <property type="match status" value="1"/>
</dbReference>
<dbReference type="GO" id="GO:0046872">
    <property type="term" value="F:metal ion binding"/>
    <property type="evidence" value="ECO:0007669"/>
    <property type="project" value="UniProtKB-KW"/>
</dbReference>
<evidence type="ECO:0000256" key="3">
    <source>
        <dbReference type="ARBA" id="ARBA00022723"/>
    </source>
</evidence>
<name>A0A7J7JIL0_BUGNE</name>
<organism evidence="7 8">
    <name type="scientific">Bugula neritina</name>
    <name type="common">Brown bryozoan</name>
    <name type="synonym">Sertularia neritina</name>
    <dbReference type="NCBI Taxonomy" id="10212"/>
    <lineage>
        <taxon>Eukaryota</taxon>
        <taxon>Metazoa</taxon>
        <taxon>Spiralia</taxon>
        <taxon>Lophotrochozoa</taxon>
        <taxon>Bryozoa</taxon>
        <taxon>Gymnolaemata</taxon>
        <taxon>Cheilostomatida</taxon>
        <taxon>Flustrina</taxon>
        <taxon>Buguloidea</taxon>
        <taxon>Bugulidae</taxon>
        <taxon>Bugula</taxon>
    </lineage>
</organism>
<keyword evidence="5" id="KW-0464">Manganese</keyword>
<keyword evidence="8" id="KW-1185">Reference proteome</keyword>
<dbReference type="InterPro" id="IPR004843">
    <property type="entry name" value="Calcineurin-like_PHP"/>
</dbReference>
<proteinExistence type="predicted"/>
<evidence type="ECO:0000256" key="2">
    <source>
        <dbReference type="ARBA" id="ARBA00022519"/>
    </source>
</evidence>
<evidence type="ECO:0000313" key="7">
    <source>
        <dbReference type="EMBL" id="KAF6025663.1"/>
    </source>
</evidence>
<dbReference type="SUPFAM" id="SSF56300">
    <property type="entry name" value="Metallo-dependent phosphatases"/>
    <property type="match status" value="1"/>
</dbReference>
<dbReference type="GO" id="GO:0016020">
    <property type="term" value="C:membrane"/>
    <property type="evidence" value="ECO:0007669"/>
    <property type="project" value="GOC"/>
</dbReference>
<comment type="caution">
    <text evidence="7">The sequence shown here is derived from an EMBL/GenBank/DDBJ whole genome shotgun (WGS) entry which is preliminary data.</text>
</comment>
<keyword evidence="1" id="KW-1003">Cell membrane</keyword>
<feature type="domain" description="Calcineurin-like phosphoesterase" evidence="6">
    <location>
        <begin position="103"/>
        <end position="253"/>
    </location>
</feature>
<keyword evidence="3" id="KW-0479">Metal-binding</keyword>
<dbReference type="InterPro" id="IPR043461">
    <property type="entry name" value="LpxH-like"/>
</dbReference>
<gene>
    <name evidence="7" type="ORF">EB796_015914</name>
</gene>
<dbReference type="GO" id="GO:0009245">
    <property type="term" value="P:lipid A biosynthetic process"/>
    <property type="evidence" value="ECO:0007669"/>
    <property type="project" value="TreeGrafter"/>
</dbReference>
<keyword evidence="2" id="KW-0997">Cell inner membrane</keyword>
<evidence type="ECO:0000259" key="6">
    <source>
        <dbReference type="Pfam" id="PF00149"/>
    </source>
</evidence>
<evidence type="ECO:0000256" key="4">
    <source>
        <dbReference type="ARBA" id="ARBA00023136"/>
    </source>
</evidence>
<dbReference type="Gene3D" id="3.60.21.10">
    <property type="match status" value="1"/>
</dbReference>
<keyword evidence="4" id="KW-0472">Membrane</keyword>
<sequence>MSSDCTMNVTRKVMRSSSLLDIPGEELTFNFDHVVIAEDRDEVDAMVLPLEVGDDEEDEIDIDTRSTTWVRRRSKEFEYALPNDKYSKVTQEVLHLENTKKRKIVAMSDLHLGGSWSEGMDWKLEKYLDNLIQIAKEEVACFVMLGDIFEMWLEKFAEVPPDNAARVQAWKESASVLINAIDKLISECDVKVFYVRGNHDREITEQDVKTIFGEKVSFVPCTLILRLKTGSEAEHRVRLAHGHEWDVFNSYMLQDSNKLIPNRPIGYYIARAVSTAERHDSGSEVEDLLIGLAGGLLSMIPKALEDDLIDVLLRPEVHRKLIGRLFEGAFEVEDIDFLLQAKCRVSENEYVRLQSLLEYPLFRLCGSEVGKQDVFHMIKAATGDYKKFIRRSDEDVVVLAHTHRWDLRKYRNYKGNQVVYANTGCWTCNAEEFSSVVLDPPTVDKDGLVTIDYGKNE</sequence>
<dbReference type="GO" id="GO:0008758">
    <property type="term" value="F:UDP-2,3-diacylglucosamine hydrolase activity"/>
    <property type="evidence" value="ECO:0007669"/>
    <property type="project" value="TreeGrafter"/>
</dbReference>
<dbReference type="EMBL" id="VXIV02002437">
    <property type="protein sequence ID" value="KAF6025663.1"/>
    <property type="molecule type" value="Genomic_DNA"/>
</dbReference>